<dbReference type="SUPFAM" id="SSF57552">
    <property type="entry name" value="Blood coagulation inhibitor (disintegrin)"/>
    <property type="match status" value="1"/>
</dbReference>
<feature type="active site" evidence="8">
    <location>
        <position position="350"/>
    </location>
</feature>
<feature type="domain" description="EGF-like" evidence="11">
    <location>
        <begin position="623"/>
        <end position="655"/>
    </location>
</feature>
<dbReference type="Pfam" id="PF08516">
    <property type="entry name" value="ADAM_CR"/>
    <property type="match status" value="1"/>
</dbReference>
<dbReference type="InterPro" id="IPR036436">
    <property type="entry name" value="Disintegrin_dom_sf"/>
</dbReference>
<dbReference type="SMART" id="SM00050">
    <property type="entry name" value="DISIN"/>
    <property type="match status" value="1"/>
</dbReference>
<dbReference type="PROSITE" id="PS50214">
    <property type="entry name" value="DISINTEGRIN_2"/>
    <property type="match status" value="1"/>
</dbReference>
<dbReference type="InterPro" id="IPR034027">
    <property type="entry name" value="Reprolysin_adamalysin"/>
</dbReference>
<feature type="compositionally biased region" description="Pro residues" evidence="9">
    <location>
        <begin position="756"/>
        <end position="772"/>
    </location>
</feature>
<evidence type="ECO:0000313" key="15">
    <source>
        <dbReference type="Proteomes" id="UP000886611"/>
    </source>
</evidence>
<feature type="compositionally biased region" description="Low complexity" evidence="9">
    <location>
        <begin position="809"/>
        <end position="823"/>
    </location>
</feature>
<dbReference type="SMART" id="SM00608">
    <property type="entry name" value="ACR"/>
    <property type="match status" value="1"/>
</dbReference>
<feature type="transmembrane region" description="Helical" evidence="10">
    <location>
        <begin position="44"/>
        <end position="65"/>
    </location>
</feature>
<dbReference type="AlphaFoldDB" id="A0A8X7WV43"/>
<accession>A0A8X7WV43</accession>
<keyword evidence="3 10" id="KW-1133">Transmembrane helix</keyword>
<evidence type="ECO:0000256" key="4">
    <source>
        <dbReference type="ARBA" id="ARBA00023136"/>
    </source>
</evidence>
<dbReference type="InterPro" id="IPR001590">
    <property type="entry name" value="Peptidase_M12B"/>
</dbReference>
<dbReference type="Proteomes" id="UP000886611">
    <property type="component" value="Unassembled WGS sequence"/>
</dbReference>
<protein>
    <submittedName>
        <fullName evidence="14">ADA19 protein</fullName>
    </submittedName>
</protein>
<feature type="binding site" evidence="8">
    <location>
        <position position="353"/>
    </location>
    <ligand>
        <name>Zn(2+)</name>
        <dbReference type="ChEBI" id="CHEBI:29105"/>
        <note>catalytic</note>
    </ligand>
</feature>
<comment type="caution">
    <text evidence="7">Lacks conserved residue(s) required for the propagation of feature annotation.</text>
</comment>
<dbReference type="InterPro" id="IPR006586">
    <property type="entry name" value="ADAM_Cys-rich"/>
</dbReference>
<organism evidence="14 15">
    <name type="scientific">Polypterus senegalus</name>
    <name type="common">Senegal bichir</name>
    <dbReference type="NCBI Taxonomy" id="55291"/>
    <lineage>
        <taxon>Eukaryota</taxon>
        <taxon>Metazoa</taxon>
        <taxon>Chordata</taxon>
        <taxon>Craniata</taxon>
        <taxon>Vertebrata</taxon>
        <taxon>Euteleostomi</taxon>
        <taxon>Actinopterygii</taxon>
        <taxon>Polypteriformes</taxon>
        <taxon>Polypteridae</taxon>
        <taxon>Polypterus</taxon>
    </lineage>
</organism>
<feature type="disulfide bond" evidence="7">
    <location>
        <begin position="627"/>
        <end position="637"/>
    </location>
</feature>
<dbReference type="InterPro" id="IPR024079">
    <property type="entry name" value="MetalloPept_cat_dom_sf"/>
</dbReference>
<keyword evidence="2 10" id="KW-0812">Transmembrane</keyword>
<keyword evidence="8" id="KW-0862">Zinc</keyword>
<comment type="subcellular location">
    <subcellularLocation>
        <location evidence="1">Membrane</location>
        <topology evidence="1">Single-pass membrane protein</topology>
    </subcellularLocation>
</comment>
<keyword evidence="8" id="KW-0479">Metal-binding</keyword>
<dbReference type="GO" id="GO:0046872">
    <property type="term" value="F:metal ion binding"/>
    <property type="evidence" value="ECO:0007669"/>
    <property type="project" value="UniProtKB-KW"/>
</dbReference>
<dbReference type="InterPro" id="IPR000742">
    <property type="entry name" value="EGF"/>
</dbReference>
<keyword evidence="7" id="KW-0245">EGF-like domain</keyword>
<dbReference type="InterPro" id="IPR002870">
    <property type="entry name" value="Peptidase_M12B_N"/>
</dbReference>
<dbReference type="Pfam" id="PF01421">
    <property type="entry name" value="Reprolysin"/>
    <property type="match status" value="1"/>
</dbReference>
<gene>
    <name evidence="14" type="primary">Adam19_1</name>
    <name evidence="14" type="ORF">GTO96_0007187</name>
</gene>
<feature type="non-terminal residue" evidence="14">
    <location>
        <position position="1"/>
    </location>
</feature>
<dbReference type="PROSITE" id="PS50026">
    <property type="entry name" value="EGF_3"/>
    <property type="match status" value="1"/>
</dbReference>
<evidence type="ECO:0000256" key="3">
    <source>
        <dbReference type="ARBA" id="ARBA00022989"/>
    </source>
</evidence>
<dbReference type="Gene3D" id="4.10.70.10">
    <property type="entry name" value="Disintegrin domain"/>
    <property type="match status" value="1"/>
</dbReference>
<feature type="domain" description="Disintegrin" evidence="12">
    <location>
        <begin position="377"/>
        <end position="476"/>
    </location>
</feature>
<dbReference type="GO" id="GO:0016020">
    <property type="term" value="C:membrane"/>
    <property type="evidence" value="ECO:0007669"/>
    <property type="project" value="UniProtKB-SubCell"/>
</dbReference>
<dbReference type="PANTHER" id="PTHR11905">
    <property type="entry name" value="ADAM A DISINTEGRIN AND METALLOPROTEASE DOMAIN"/>
    <property type="match status" value="1"/>
</dbReference>
<feature type="binding site" evidence="8">
    <location>
        <position position="359"/>
    </location>
    <ligand>
        <name>Zn(2+)</name>
        <dbReference type="ChEBI" id="CHEBI:29105"/>
        <note>catalytic</note>
    </ligand>
</feature>
<dbReference type="InterPro" id="IPR001762">
    <property type="entry name" value="Disintegrin_dom"/>
</dbReference>
<dbReference type="CDD" id="cd04269">
    <property type="entry name" value="ZnMc_adamalysin_II_like"/>
    <property type="match status" value="1"/>
</dbReference>
<feature type="region of interest" description="Disordered" evidence="9">
    <location>
        <begin position="736"/>
        <end position="823"/>
    </location>
</feature>
<evidence type="ECO:0000256" key="8">
    <source>
        <dbReference type="PROSITE-ProRule" id="PRU00276"/>
    </source>
</evidence>
<feature type="disulfide bond" evidence="6">
    <location>
        <begin position="448"/>
        <end position="468"/>
    </location>
</feature>
<feature type="domain" description="Peptidase M12B" evidence="13">
    <location>
        <begin position="227"/>
        <end position="412"/>
    </location>
</feature>
<evidence type="ECO:0000256" key="2">
    <source>
        <dbReference type="ARBA" id="ARBA00022692"/>
    </source>
</evidence>
<dbReference type="FunFam" id="3.40.390.10:FF:000002">
    <property type="entry name" value="Disintegrin and metalloproteinase domain-containing protein 22"/>
    <property type="match status" value="1"/>
</dbReference>
<dbReference type="SUPFAM" id="SSF55486">
    <property type="entry name" value="Metalloproteases ('zincins'), catalytic domain"/>
    <property type="match status" value="1"/>
</dbReference>
<feature type="transmembrane region" description="Helical" evidence="10">
    <location>
        <begin position="675"/>
        <end position="696"/>
    </location>
</feature>
<evidence type="ECO:0000256" key="7">
    <source>
        <dbReference type="PROSITE-ProRule" id="PRU00076"/>
    </source>
</evidence>
<evidence type="ECO:0000259" key="13">
    <source>
        <dbReference type="PROSITE" id="PS50215"/>
    </source>
</evidence>
<dbReference type="GO" id="GO:0006509">
    <property type="term" value="P:membrane protein ectodomain proteolysis"/>
    <property type="evidence" value="ECO:0007669"/>
    <property type="project" value="TreeGrafter"/>
</dbReference>
<feature type="compositionally biased region" description="Pro residues" evidence="9">
    <location>
        <begin position="787"/>
        <end position="796"/>
    </location>
</feature>
<comment type="caution">
    <text evidence="14">The sequence shown here is derived from an EMBL/GenBank/DDBJ whole genome shotgun (WGS) entry which is preliminary data.</text>
</comment>
<dbReference type="EMBL" id="JAATIS010009265">
    <property type="protein sequence ID" value="KAG2456174.1"/>
    <property type="molecule type" value="Genomic_DNA"/>
</dbReference>
<evidence type="ECO:0000313" key="14">
    <source>
        <dbReference type="EMBL" id="KAG2456174.1"/>
    </source>
</evidence>
<dbReference type="PROSITE" id="PS01186">
    <property type="entry name" value="EGF_2"/>
    <property type="match status" value="1"/>
</dbReference>
<dbReference type="Gene3D" id="2.60.120.260">
    <property type="entry name" value="Galactose-binding domain-like"/>
    <property type="match status" value="1"/>
</dbReference>
<dbReference type="Gene3D" id="3.40.390.10">
    <property type="entry name" value="Collagenase (Catalytic Domain)"/>
    <property type="match status" value="1"/>
</dbReference>
<keyword evidence="5 7" id="KW-1015">Disulfide bond</keyword>
<reference evidence="14 15" key="1">
    <citation type="journal article" date="2021" name="Cell">
        <title>Tracing the genetic footprints of vertebrate landing in non-teleost ray-finned fishes.</title>
        <authorList>
            <person name="Bi X."/>
            <person name="Wang K."/>
            <person name="Yang L."/>
            <person name="Pan H."/>
            <person name="Jiang H."/>
            <person name="Wei Q."/>
            <person name="Fang M."/>
            <person name="Yu H."/>
            <person name="Zhu C."/>
            <person name="Cai Y."/>
            <person name="He Y."/>
            <person name="Gan X."/>
            <person name="Zeng H."/>
            <person name="Yu D."/>
            <person name="Zhu Y."/>
            <person name="Jiang H."/>
            <person name="Qiu Q."/>
            <person name="Yang H."/>
            <person name="Zhang Y.E."/>
            <person name="Wang W."/>
            <person name="Zhu M."/>
            <person name="He S."/>
            <person name="Zhang G."/>
        </authorList>
    </citation>
    <scope>NUCLEOTIDE SEQUENCE [LARGE SCALE GENOMIC DNA]</scope>
    <source>
        <strain evidence="14">Bchr_013</strain>
    </source>
</reference>
<keyword evidence="15" id="KW-1185">Reference proteome</keyword>
<feature type="non-terminal residue" evidence="14">
    <location>
        <position position="874"/>
    </location>
</feature>
<evidence type="ECO:0000259" key="12">
    <source>
        <dbReference type="PROSITE" id="PS50214"/>
    </source>
</evidence>
<evidence type="ECO:0000256" key="1">
    <source>
        <dbReference type="ARBA" id="ARBA00004167"/>
    </source>
</evidence>
<evidence type="ECO:0000256" key="5">
    <source>
        <dbReference type="ARBA" id="ARBA00023157"/>
    </source>
</evidence>
<evidence type="ECO:0000256" key="9">
    <source>
        <dbReference type="SAM" id="MobiDB-lite"/>
    </source>
</evidence>
<evidence type="ECO:0000256" key="6">
    <source>
        <dbReference type="PROSITE-ProRule" id="PRU00068"/>
    </source>
</evidence>
<sequence length="874" mass="95039">MAAAALAADRRSERVSIPEHPPSPQSQQPSPGPSVRNPAMIGRAAAFFVLASVVVWGCEAAVFWYNICNLSPLEHPCRGFVSSDPPKLNLFNCAVRMWPLTRVLKMVSKTPIERHLFASGYREMWYSPSGELQTSTPPTEDHCFYHGSVLGLEQSGVVLSTCGGLRGLIVVNSSLSFMIKPLKAGDERHVIYQSEHTGLRGWSCGHQHLNSPARDRGGAFQESLIRFQNHKRNYEDLQRKLLDVANYVDKFYRSFSIRVALIGLEIWTDQDKIVVSENPYNTLSNFLSWRRMQFSRIRNDNAQLITGVRFSGSTIGLAPLLVMCSEYQSGGINSDYSQSVLGVASTVAHEMGHNFGLNHDSEGCCTANPDDGGCIMAKASGHPFPKTFNQCNKRDLKTFLDSGGGKCLSNMPNTKTMYGGQRCGNGYLEEGEECDCGEAELLSAGTLCRSASGSCDLPEYCTGSSEFCPANFYLLDGTECNGRRAYCYSGMCLSFESQCASLWGQGAEPAPAICFEEINKAGDMYGNCGKNLSGQYKKCQPRDAKCGKIQCLSSADSPLKTNVVAIDTGVWHKGKKIKCRGTHVYQSEMEGDTLDPGLVMTGTKCGDSQICFNGECRNLTFLQTEECLKTCHGHGLCNNIRHCHCDVGWSPPFCDVPGGGGSVDSGPVSSPTGNLWHLLWILVVIICLAVLGLVVYKFKDRLLLKLKERRANATPKEPPVPGSHANPLFVGVVQHRNGHNSGATPPAPVGSRPGTPVAPPPTNMRLPAPPAVPTNRTTMEKLRQGPPSRPPPPCPIKRPQQACKSGMISSHAPYSSPAPAPTSLARTVLTNPAHSATGQLPYNFEDKRMKGKRGNPERPAGLCIKFSYSSLKTT</sequence>
<feature type="binding site" evidence="8">
    <location>
        <position position="349"/>
    </location>
    <ligand>
        <name>Zn(2+)</name>
        <dbReference type="ChEBI" id="CHEBI:29105"/>
        <note>catalytic</note>
    </ligand>
</feature>
<dbReference type="Pfam" id="PF01562">
    <property type="entry name" value="Pep_M12B_propep"/>
    <property type="match status" value="1"/>
</dbReference>
<dbReference type="GO" id="GO:0004222">
    <property type="term" value="F:metalloendopeptidase activity"/>
    <property type="evidence" value="ECO:0007669"/>
    <property type="project" value="InterPro"/>
</dbReference>
<dbReference type="PROSITE" id="PS50215">
    <property type="entry name" value="ADAM_MEPRO"/>
    <property type="match status" value="1"/>
</dbReference>
<keyword evidence="4 10" id="KW-0472">Membrane</keyword>
<feature type="compositionally biased region" description="Basic and acidic residues" evidence="9">
    <location>
        <begin position="8"/>
        <end position="17"/>
    </location>
</feature>
<dbReference type="PANTHER" id="PTHR11905:SF19">
    <property type="entry name" value="DISINTEGRIN AND METALLOPROTEINASE DOMAIN-CONTAINING PROTEIN 19"/>
    <property type="match status" value="1"/>
</dbReference>
<evidence type="ECO:0000259" key="11">
    <source>
        <dbReference type="PROSITE" id="PS50026"/>
    </source>
</evidence>
<feature type="region of interest" description="Disordered" evidence="9">
    <location>
        <begin position="1"/>
        <end position="35"/>
    </location>
</feature>
<evidence type="ECO:0000256" key="10">
    <source>
        <dbReference type="SAM" id="Phobius"/>
    </source>
</evidence>
<proteinExistence type="predicted"/>
<feature type="disulfide bond" evidence="7">
    <location>
        <begin position="645"/>
        <end position="654"/>
    </location>
</feature>
<name>A0A8X7WV43_POLSE</name>